<evidence type="ECO:0000259" key="1">
    <source>
        <dbReference type="SMART" id="SM00849"/>
    </source>
</evidence>
<proteinExistence type="predicted"/>
<feature type="domain" description="Metallo-beta-lactamase" evidence="1">
    <location>
        <begin position="30"/>
        <end position="245"/>
    </location>
</feature>
<keyword evidence="3" id="KW-1185">Reference proteome</keyword>
<dbReference type="RefSeq" id="WP_131925360.1">
    <property type="nucleotide sequence ID" value="NZ_SMAG01000005.1"/>
</dbReference>
<name>A0A4R3L4Q0_9BACL</name>
<dbReference type="InterPro" id="IPR050855">
    <property type="entry name" value="NDM-1-like"/>
</dbReference>
<dbReference type="SUPFAM" id="SSF56281">
    <property type="entry name" value="Metallo-hydrolase/oxidoreductase"/>
    <property type="match status" value="1"/>
</dbReference>
<evidence type="ECO:0000313" key="2">
    <source>
        <dbReference type="EMBL" id="TCS93958.1"/>
    </source>
</evidence>
<organism evidence="2 3">
    <name type="scientific">Hazenella coriacea</name>
    <dbReference type="NCBI Taxonomy" id="1179467"/>
    <lineage>
        <taxon>Bacteria</taxon>
        <taxon>Bacillati</taxon>
        <taxon>Bacillota</taxon>
        <taxon>Bacilli</taxon>
        <taxon>Bacillales</taxon>
        <taxon>Thermoactinomycetaceae</taxon>
        <taxon>Hazenella</taxon>
    </lineage>
</organism>
<comment type="caution">
    <text evidence="2">The sequence shown here is derived from an EMBL/GenBank/DDBJ whole genome shotgun (WGS) entry which is preliminary data.</text>
</comment>
<dbReference type="CDD" id="cd16282">
    <property type="entry name" value="metallo-hydrolase-like_MBL-fold"/>
    <property type="match status" value="1"/>
</dbReference>
<dbReference type="Proteomes" id="UP000294937">
    <property type="component" value="Unassembled WGS sequence"/>
</dbReference>
<gene>
    <name evidence="2" type="ORF">EDD58_105169</name>
</gene>
<reference evidence="2 3" key="1">
    <citation type="submission" date="2019-03" db="EMBL/GenBank/DDBJ databases">
        <title>Genomic Encyclopedia of Type Strains, Phase IV (KMG-IV): sequencing the most valuable type-strain genomes for metagenomic binning, comparative biology and taxonomic classification.</title>
        <authorList>
            <person name="Goeker M."/>
        </authorList>
    </citation>
    <scope>NUCLEOTIDE SEQUENCE [LARGE SCALE GENOMIC DNA]</scope>
    <source>
        <strain evidence="2 3">DSM 45707</strain>
    </source>
</reference>
<dbReference type="EMBL" id="SMAG01000005">
    <property type="protein sequence ID" value="TCS93958.1"/>
    <property type="molecule type" value="Genomic_DNA"/>
</dbReference>
<dbReference type="Pfam" id="PF00753">
    <property type="entry name" value="Lactamase_B"/>
    <property type="match status" value="1"/>
</dbReference>
<accession>A0A4R3L4Q0</accession>
<dbReference type="Gene3D" id="3.60.15.10">
    <property type="entry name" value="Ribonuclease Z/Hydroxyacylglutathione hydrolase-like"/>
    <property type="match status" value="1"/>
</dbReference>
<dbReference type="InterPro" id="IPR001279">
    <property type="entry name" value="Metallo-B-lactamas"/>
</dbReference>
<dbReference type="PANTHER" id="PTHR42951:SF4">
    <property type="entry name" value="ACYL-COENZYME A THIOESTERASE MBLAC2"/>
    <property type="match status" value="1"/>
</dbReference>
<evidence type="ECO:0000313" key="3">
    <source>
        <dbReference type="Proteomes" id="UP000294937"/>
    </source>
</evidence>
<dbReference type="AlphaFoldDB" id="A0A4R3L4Q0"/>
<dbReference type="InterPro" id="IPR036866">
    <property type="entry name" value="RibonucZ/Hydroxyglut_hydro"/>
</dbReference>
<sequence>MNKNSSSYFHLEELTKGVYAAVVKDGVGGFSNAGFVNLGDHTLVFDTFLTPIAAADLKKAAEHLTGKPVTSVVNSHWHDDHTLGNQVFSDATMISTKVTRDYMKQNLFANKEFFQKDLSQYLDSIETRISSTLDKQMIQGLKHELQDRKVLFNTLSNFELVLPSVTFDTKLEIHGSERSVELLSFEGGHTASDTILYLPDDGIVFMGDLLFVHSHPLLISGNPLKWINILKQIERMNVNQFVPGHGPIANKKVLHPLRHYMEHLLDKVKQLLAKGITSQDANSIPVPKEYYHWKTPQFYNKNLAHFLEQHQFWSTGASMA</sequence>
<dbReference type="SMART" id="SM00849">
    <property type="entry name" value="Lactamase_B"/>
    <property type="match status" value="1"/>
</dbReference>
<keyword evidence="2" id="KW-0378">Hydrolase</keyword>
<dbReference type="GO" id="GO:0016787">
    <property type="term" value="F:hydrolase activity"/>
    <property type="evidence" value="ECO:0007669"/>
    <property type="project" value="UniProtKB-KW"/>
</dbReference>
<protein>
    <submittedName>
        <fullName evidence="2">Glyoxylase-like metal-dependent hydrolase (Beta-lactamase superfamily II)</fullName>
    </submittedName>
</protein>
<dbReference type="PANTHER" id="PTHR42951">
    <property type="entry name" value="METALLO-BETA-LACTAMASE DOMAIN-CONTAINING"/>
    <property type="match status" value="1"/>
</dbReference>
<dbReference type="OrthoDB" id="420651at2"/>